<dbReference type="AlphaFoldDB" id="D5WLV5"/>
<dbReference type="STRING" id="640511.BC1002_6344"/>
<dbReference type="RefSeq" id="WP_013093988.1">
    <property type="nucleotide sequence ID" value="NC_014119.1"/>
</dbReference>
<dbReference type="KEGG" id="bge:BC1002_6344"/>
<gene>
    <name evidence="1" type="ordered locus">BC1002_6344</name>
</gene>
<reference evidence="1 2" key="2">
    <citation type="journal article" date="2012" name="J. Bacteriol.">
        <title>Genome Sequences of Burkholderia sp. Strains CCGE1002 and H160, Isolated from Legume Nodules in Mexico and Brazil.</title>
        <authorList>
            <person name="Ormeno-Orrillo E."/>
            <person name="Rogel M.A."/>
            <person name="Chueire L.M."/>
            <person name="Tiedje J.M."/>
            <person name="Martinez-Romero E."/>
            <person name="Hungria M."/>
        </authorList>
    </citation>
    <scope>NUCLEOTIDE SEQUENCE [LARGE SCALE GENOMIC DNA]</scope>
    <source>
        <strain evidence="1 2">CCGE1002</strain>
    </source>
</reference>
<dbReference type="EMBL" id="CP002015">
    <property type="protein sequence ID" value="ADG20201.1"/>
    <property type="molecule type" value="Genomic_DNA"/>
</dbReference>
<accession>D5WLV5</accession>
<name>D5WLV5_PARAM</name>
<reference evidence="2" key="1">
    <citation type="submission" date="2010-04" db="EMBL/GenBank/DDBJ databases">
        <title>Complete sequence of chromosome 3 of Burkholderia sp. CCGE1002.</title>
        <authorList>
            <consortium name="US DOE Joint Genome Institute"/>
            <person name="Lucas S."/>
            <person name="Copeland A."/>
            <person name="Lapidus A."/>
            <person name="Cheng J.-F."/>
            <person name="Bruce D."/>
            <person name="Goodwin L."/>
            <person name="Pitluck S."/>
            <person name="Chertkov O."/>
            <person name="Detter J.C."/>
            <person name="Han C."/>
            <person name="Tapia R."/>
            <person name="Land M."/>
            <person name="Hauser L."/>
            <person name="Kyrpides N."/>
            <person name="Ovchinnikova G."/>
            <person name="Martinez-Romero E."/>
            <person name="Hernandez M.A.R."/>
            <person name="Tiedje J.M."/>
            <person name="Woyke T."/>
        </authorList>
    </citation>
    <scope>NUCLEOTIDE SEQUENCE [LARGE SCALE GENOMIC DNA]</scope>
    <source>
        <strain evidence="2">CCGE1002</strain>
    </source>
</reference>
<organism evidence="1 2">
    <name type="scientific">Paraburkholderia atlantica</name>
    <dbReference type="NCBI Taxonomy" id="2654982"/>
    <lineage>
        <taxon>Bacteria</taxon>
        <taxon>Pseudomonadati</taxon>
        <taxon>Pseudomonadota</taxon>
        <taxon>Betaproteobacteria</taxon>
        <taxon>Burkholderiales</taxon>
        <taxon>Burkholderiaceae</taxon>
        <taxon>Paraburkholderia</taxon>
    </lineage>
</organism>
<dbReference type="Proteomes" id="UP000002190">
    <property type="component" value="Chromosome 3"/>
</dbReference>
<protein>
    <submittedName>
        <fullName evidence="1">Uncharacterized protein</fullName>
    </submittedName>
</protein>
<dbReference type="GeneID" id="301097439"/>
<evidence type="ECO:0000313" key="2">
    <source>
        <dbReference type="Proteomes" id="UP000002190"/>
    </source>
</evidence>
<dbReference type="HOGENOM" id="CLU_2506416_0_0_4"/>
<evidence type="ECO:0000313" key="1">
    <source>
        <dbReference type="EMBL" id="ADG20201.1"/>
    </source>
</evidence>
<sequence>MTTFVTYDTRSGKIISVHHGATDVKKVRQRAHDHSKIDHQHIDVIPIQLDALQREKRYKVDHASKTLVEAPANEGIGFSFGATSA</sequence>
<proteinExistence type="predicted"/>